<feature type="chain" id="PRO_5043901006" evidence="8">
    <location>
        <begin position="24"/>
        <end position="376"/>
    </location>
</feature>
<keyword evidence="3" id="KW-0964">Secreted</keyword>
<comment type="subcellular location">
    <subcellularLocation>
        <location evidence="1">Secreted</location>
    </subcellularLocation>
</comment>
<dbReference type="PANTHER" id="PTHR45650">
    <property type="entry name" value="GDSL-LIKE LIPASE/ACYLHYDROLASE-RELATED"/>
    <property type="match status" value="1"/>
</dbReference>
<protein>
    <submittedName>
        <fullName evidence="9">Uncharacterized protein</fullName>
    </submittedName>
</protein>
<dbReference type="GO" id="GO:0005576">
    <property type="term" value="C:extracellular region"/>
    <property type="evidence" value="ECO:0007669"/>
    <property type="project" value="UniProtKB-SubCell"/>
</dbReference>
<evidence type="ECO:0000256" key="8">
    <source>
        <dbReference type="SAM" id="SignalP"/>
    </source>
</evidence>
<feature type="signal peptide" evidence="8">
    <location>
        <begin position="1"/>
        <end position="23"/>
    </location>
</feature>
<accession>A0AAW1JBI1</accession>
<dbReference type="InterPro" id="IPR001087">
    <property type="entry name" value="GDSL"/>
</dbReference>
<dbReference type="GO" id="GO:0016788">
    <property type="term" value="F:hydrolase activity, acting on ester bonds"/>
    <property type="evidence" value="ECO:0007669"/>
    <property type="project" value="InterPro"/>
</dbReference>
<evidence type="ECO:0000313" key="10">
    <source>
        <dbReference type="Proteomes" id="UP001443914"/>
    </source>
</evidence>
<dbReference type="Gene3D" id="3.40.50.1110">
    <property type="entry name" value="SGNH hydrolase"/>
    <property type="match status" value="1"/>
</dbReference>
<proteinExistence type="inferred from homology"/>
<dbReference type="AlphaFoldDB" id="A0AAW1JBI1"/>
<evidence type="ECO:0000256" key="7">
    <source>
        <dbReference type="ARBA" id="ARBA00023098"/>
    </source>
</evidence>
<keyword evidence="5" id="KW-0378">Hydrolase</keyword>
<sequence length="376" mass="41425">MRSLMVVFVVVSLWSVYIGKCKSQTLAVAPALYVFGDSLTDSGNNNWLPTLVKSNFRPYGIDFPDSIATGRVTNGKTVVDFIAEHLGLPYPTRVKEPNAPPSVTGYTYASAGCGILPQTGRLLNCSLHLTEQVRLFQVTKKTVLIPAYGGETQQLEYHLANSIFFIWLGNNDYLNNYFMSNSNSSTEYTPEEFADLLTLRLSEKLQALHSLGARKIVVFETPPFGCVPAYVSNNNGECIPSYNEHALLFNTKLKQMIQRLSSELSPAAYLTLGKVYDFTYDVILNPANYGLRNVTGTCCRLDTVSCRQGSTPCPNRSEYLFWDGVHPTEASNSIISQSCITNPSFCSPFSIQDLVQLSDNNPSSSSSSSSSLRSVI</sequence>
<name>A0AAW1JBI1_SAPOF</name>
<evidence type="ECO:0000256" key="1">
    <source>
        <dbReference type="ARBA" id="ARBA00004613"/>
    </source>
</evidence>
<evidence type="ECO:0000256" key="3">
    <source>
        <dbReference type="ARBA" id="ARBA00022525"/>
    </source>
</evidence>
<dbReference type="SUPFAM" id="SSF52266">
    <property type="entry name" value="SGNH hydrolase"/>
    <property type="match status" value="1"/>
</dbReference>
<dbReference type="InterPro" id="IPR036514">
    <property type="entry name" value="SGNH_hydro_sf"/>
</dbReference>
<dbReference type="InterPro" id="IPR051238">
    <property type="entry name" value="GDSL_esterase/lipase"/>
</dbReference>
<dbReference type="Pfam" id="PF00657">
    <property type="entry name" value="Lipase_GDSL"/>
    <property type="match status" value="1"/>
</dbReference>
<reference evidence="9" key="1">
    <citation type="submission" date="2024-03" db="EMBL/GenBank/DDBJ databases">
        <title>WGS assembly of Saponaria officinalis var. Norfolk2.</title>
        <authorList>
            <person name="Jenkins J."/>
            <person name="Shu S."/>
            <person name="Grimwood J."/>
            <person name="Barry K."/>
            <person name="Goodstein D."/>
            <person name="Schmutz J."/>
            <person name="Leebens-Mack J."/>
            <person name="Osbourn A."/>
        </authorList>
    </citation>
    <scope>NUCLEOTIDE SEQUENCE [LARGE SCALE GENOMIC DNA]</scope>
    <source>
        <strain evidence="9">JIC</strain>
    </source>
</reference>
<evidence type="ECO:0000256" key="6">
    <source>
        <dbReference type="ARBA" id="ARBA00022963"/>
    </source>
</evidence>
<evidence type="ECO:0000313" key="9">
    <source>
        <dbReference type="EMBL" id="KAK9700270.1"/>
    </source>
</evidence>
<keyword evidence="7" id="KW-0443">Lipid metabolism</keyword>
<evidence type="ECO:0000256" key="2">
    <source>
        <dbReference type="ARBA" id="ARBA00008668"/>
    </source>
</evidence>
<gene>
    <name evidence="9" type="ORF">RND81_08G228600</name>
</gene>
<keyword evidence="4 8" id="KW-0732">Signal</keyword>
<dbReference type="InterPro" id="IPR035669">
    <property type="entry name" value="SGNH_plant_lipase-like"/>
</dbReference>
<evidence type="ECO:0000256" key="5">
    <source>
        <dbReference type="ARBA" id="ARBA00022801"/>
    </source>
</evidence>
<organism evidence="9 10">
    <name type="scientific">Saponaria officinalis</name>
    <name type="common">Common soapwort</name>
    <name type="synonym">Lychnis saponaria</name>
    <dbReference type="NCBI Taxonomy" id="3572"/>
    <lineage>
        <taxon>Eukaryota</taxon>
        <taxon>Viridiplantae</taxon>
        <taxon>Streptophyta</taxon>
        <taxon>Embryophyta</taxon>
        <taxon>Tracheophyta</taxon>
        <taxon>Spermatophyta</taxon>
        <taxon>Magnoliopsida</taxon>
        <taxon>eudicotyledons</taxon>
        <taxon>Gunneridae</taxon>
        <taxon>Pentapetalae</taxon>
        <taxon>Caryophyllales</taxon>
        <taxon>Caryophyllaceae</taxon>
        <taxon>Caryophylleae</taxon>
        <taxon>Saponaria</taxon>
    </lineage>
</organism>
<comment type="similarity">
    <text evidence="2">Belongs to the 'GDSL' lipolytic enzyme family.</text>
</comment>
<dbReference type="EMBL" id="JBDFQZ010000008">
    <property type="protein sequence ID" value="KAK9700270.1"/>
    <property type="molecule type" value="Genomic_DNA"/>
</dbReference>
<dbReference type="GO" id="GO:0016042">
    <property type="term" value="P:lipid catabolic process"/>
    <property type="evidence" value="ECO:0007669"/>
    <property type="project" value="UniProtKB-KW"/>
</dbReference>
<dbReference type="PANTHER" id="PTHR45650:SF14">
    <property type="entry name" value="GDSL ESTERASE_LIPASE 7-LIKE"/>
    <property type="match status" value="1"/>
</dbReference>
<keyword evidence="6" id="KW-0442">Lipid degradation</keyword>
<comment type="caution">
    <text evidence="9">The sequence shown here is derived from an EMBL/GenBank/DDBJ whole genome shotgun (WGS) entry which is preliminary data.</text>
</comment>
<dbReference type="Proteomes" id="UP001443914">
    <property type="component" value="Unassembled WGS sequence"/>
</dbReference>
<keyword evidence="10" id="KW-1185">Reference proteome</keyword>
<evidence type="ECO:0000256" key="4">
    <source>
        <dbReference type="ARBA" id="ARBA00022729"/>
    </source>
</evidence>
<dbReference type="CDD" id="cd01837">
    <property type="entry name" value="SGNH_plant_lipase_like"/>
    <property type="match status" value="1"/>
</dbReference>